<dbReference type="PANTHER" id="PTHR35175">
    <property type="entry name" value="DUF1289 DOMAIN-CONTAINING PROTEIN"/>
    <property type="match status" value="1"/>
</dbReference>
<keyword evidence="2" id="KW-1185">Reference proteome</keyword>
<comment type="caution">
    <text evidence="1">The sequence shown here is derived from an EMBL/GenBank/DDBJ whole genome shotgun (WGS) entry which is preliminary data.</text>
</comment>
<reference evidence="2" key="1">
    <citation type="journal article" date="2019" name="Int. J. Syst. Evol. Microbiol.">
        <title>The Global Catalogue of Microorganisms (GCM) 10K type strain sequencing project: providing services to taxonomists for standard genome sequencing and annotation.</title>
        <authorList>
            <consortium name="The Broad Institute Genomics Platform"/>
            <consortium name="The Broad Institute Genome Sequencing Center for Infectious Disease"/>
            <person name="Wu L."/>
            <person name="Ma J."/>
        </authorList>
    </citation>
    <scope>NUCLEOTIDE SEQUENCE [LARGE SCALE GENOMIC DNA]</scope>
    <source>
        <strain evidence="2">KCTC 52473</strain>
    </source>
</reference>
<dbReference type="RefSeq" id="WP_376920413.1">
    <property type="nucleotide sequence ID" value="NZ_JBHRSW010000018.1"/>
</dbReference>
<evidence type="ECO:0000313" key="1">
    <source>
        <dbReference type="EMBL" id="MFC3122282.1"/>
    </source>
</evidence>
<dbReference type="PANTHER" id="PTHR35175:SF2">
    <property type="entry name" value="DUF1289 DOMAIN-CONTAINING PROTEIN"/>
    <property type="match status" value="1"/>
</dbReference>
<protein>
    <submittedName>
        <fullName evidence="1">DUF1289 domain-containing protein</fullName>
    </submittedName>
</protein>
<organism evidence="1 2">
    <name type="scientific">Agaribacter flavus</name>
    <dbReference type="NCBI Taxonomy" id="1902781"/>
    <lineage>
        <taxon>Bacteria</taxon>
        <taxon>Pseudomonadati</taxon>
        <taxon>Pseudomonadota</taxon>
        <taxon>Gammaproteobacteria</taxon>
        <taxon>Alteromonadales</taxon>
        <taxon>Alteromonadaceae</taxon>
        <taxon>Agaribacter</taxon>
    </lineage>
</organism>
<dbReference type="Proteomes" id="UP001595478">
    <property type="component" value="Unassembled WGS sequence"/>
</dbReference>
<dbReference type="EMBL" id="JBHRSW010000018">
    <property type="protein sequence ID" value="MFC3122282.1"/>
    <property type="molecule type" value="Genomic_DNA"/>
</dbReference>
<dbReference type="InterPro" id="IPR010710">
    <property type="entry name" value="DUF1289"/>
</dbReference>
<sequence length="60" mass="6799">MTQPSEKFTSPCIRNCCLDNNDICIGCKRTIDEIVEWSQATDERKAVILASVARRRVGQK</sequence>
<gene>
    <name evidence="1" type="ORF">ACFOHL_11685</name>
</gene>
<evidence type="ECO:0000313" key="2">
    <source>
        <dbReference type="Proteomes" id="UP001595478"/>
    </source>
</evidence>
<accession>A0ABV7FPM6</accession>
<proteinExistence type="predicted"/>
<dbReference type="Pfam" id="PF06945">
    <property type="entry name" value="DUF1289"/>
    <property type="match status" value="1"/>
</dbReference>
<name>A0ABV7FPM6_9ALTE</name>